<reference evidence="1 2" key="1">
    <citation type="submission" date="2014-04" db="EMBL/GenBank/DDBJ databases">
        <authorList>
            <consortium name="DOE Joint Genome Institute"/>
            <person name="Kuo A."/>
            <person name="Ruytinx J."/>
            <person name="Rineau F."/>
            <person name="Colpaert J."/>
            <person name="Kohler A."/>
            <person name="Nagy L.G."/>
            <person name="Floudas D."/>
            <person name="Copeland A."/>
            <person name="Barry K.W."/>
            <person name="Cichocki N."/>
            <person name="Veneault-Fourrey C."/>
            <person name="LaButti K."/>
            <person name="Lindquist E.A."/>
            <person name="Lipzen A."/>
            <person name="Lundell T."/>
            <person name="Morin E."/>
            <person name="Murat C."/>
            <person name="Sun H."/>
            <person name="Tunlid A."/>
            <person name="Henrissat B."/>
            <person name="Grigoriev I.V."/>
            <person name="Hibbett D.S."/>
            <person name="Martin F."/>
            <person name="Nordberg H.P."/>
            <person name="Cantor M.N."/>
            <person name="Hua S.X."/>
        </authorList>
    </citation>
    <scope>NUCLEOTIDE SEQUENCE [LARGE SCALE GENOMIC DNA]</scope>
    <source>
        <strain evidence="1 2">UH-Slu-Lm8-n1</strain>
    </source>
</reference>
<dbReference type="EMBL" id="KN836005">
    <property type="protein sequence ID" value="KIK33169.1"/>
    <property type="molecule type" value="Genomic_DNA"/>
</dbReference>
<sequence>MLASQNLHPPLSYFENHSSSLLNPSIIDVYILSEQAAGRYSSGFSPADLKLLIGPFHTSPLGLVPKPHSNKFRIV</sequence>
<proteinExistence type="predicted"/>
<evidence type="ECO:0000313" key="2">
    <source>
        <dbReference type="Proteomes" id="UP000054485"/>
    </source>
</evidence>
<reference evidence="2" key="2">
    <citation type="submission" date="2015-01" db="EMBL/GenBank/DDBJ databases">
        <title>Evolutionary Origins and Diversification of the Mycorrhizal Mutualists.</title>
        <authorList>
            <consortium name="DOE Joint Genome Institute"/>
            <consortium name="Mycorrhizal Genomics Consortium"/>
            <person name="Kohler A."/>
            <person name="Kuo A."/>
            <person name="Nagy L.G."/>
            <person name="Floudas D."/>
            <person name="Copeland A."/>
            <person name="Barry K.W."/>
            <person name="Cichocki N."/>
            <person name="Veneault-Fourrey C."/>
            <person name="LaButti K."/>
            <person name="Lindquist E.A."/>
            <person name="Lipzen A."/>
            <person name="Lundell T."/>
            <person name="Morin E."/>
            <person name="Murat C."/>
            <person name="Riley R."/>
            <person name="Ohm R."/>
            <person name="Sun H."/>
            <person name="Tunlid A."/>
            <person name="Henrissat B."/>
            <person name="Grigoriev I.V."/>
            <person name="Hibbett D.S."/>
            <person name="Martin F."/>
        </authorList>
    </citation>
    <scope>NUCLEOTIDE SEQUENCE [LARGE SCALE GENOMIC DNA]</scope>
    <source>
        <strain evidence="2">UH-Slu-Lm8-n1</strain>
    </source>
</reference>
<organism evidence="1 2">
    <name type="scientific">Suillus luteus UH-Slu-Lm8-n1</name>
    <dbReference type="NCBI Taxonomy" id="930992"/>
    <lineage>
        <taxon>Eukaryota</taxon>
        <taxon>Fungi</taxon>
        <taxon>Dikarya</taxon>
        <taxon>Basidiomycota</taxon>
        <taxon>Agaricomycotina</taxon>
        <taxon>Agaricomycetes</taxon>
        <taxon>Agaricomycetidae</taxon>
        <taxon>Boletales</taxon>
        <taxon>Suillineae</taxon>
        <taxon>Suillaceae</taxon>
        <taxon>Suillus</taxon>
    </lineage>
</organism>
<name>A0A0D0A4I8_9AGAM</name>
<dbReference type="OrthoDB" id="3248529at2759"/>
<keyword evidence="2" id="KW-1185">Reference proteome</keyword>
<dbReference type="STRING" id="930992.A0A0D0A4I8"/>
<dbReference type="AlphaFoldDB" id="A0A0D0A4I8"/>
<dbReference type="Proteomes" id="UP000054485">
    <property type="component" value="Unassembled WGS sequence"/>
</dbReference>
<accession>A0A0D0A4I8</accession>
<evidence type="ECO:0000313" key="1">
    <source>
        <dbReference type="EMBL" id="KIK33169.1"/>
    </source>
</evidence>
<protein>
    <submittedName>
        <fullName evidence="1">Uncharacterized protein</fullName>
    </submittedName>
</protein>
<gene>
    <name evidence="1" type="ORF">CY34DRAFT_100080</name>
</gene>
<dbReference type="HOGENOM" id="CLU_2672786_0_0_1"/>
<dbReference type="InParanoid" id="A0A0D0A4I8"/>